<dbReference type="PANTHER" id="PTHR42872">
    <property type="entry name" value="PROTEIN-GLUTAMATE METHYLESTERASE/PROTEIN-GLUTAMINE GLUTAMINASE"/>
    <property type="match status" value="1"/>
</dbReference>
<dbReference type="EMBL" id="JAOANI010000002">
    <property type="protein sequence ID" value="MCT7357461.1"/>
    <property type="molecule type" value="Genomic_DNA"/>
</dbReference>
<dbReference type="InterPro" id="IPR035909">
    <property type="entry name" value="CheB_C"/>
</dbReference>
<comment type="subcellular location">
    <subcellularLocation>
        <location evidence="5">Cytoplasm</location>
    </subcellularLocation>
</comment>
<feature type="domain" description="Response regulatory" evidence="8">
    <location>
        <begin position="6"/>
        <end position="123"/>
    </location>
</feature>
<accession>A0A9X2WC61</accession>
<evidence type="ECO:0000256" key="1">
    <source>
        <dbReference type="ARBA" id="ARBA00022490"/>
    </source>
</evidence>
<dbReference type="PROSITE" id="PS50110">
    <property type="entry name" value="RESPONSE_REGULATORY"/>
    <property type="match status" value="1"/>
</dbReference>
<dbReference type="SUPFAM" id="SSF52738">
    <property type="entry name" value="Methylesterase CheB, C-terminal domain"/>
    <property type="match status" value="1"/>
</dbReference>
<dbReference type="CDD" id="cd16432">
    <property type="entry name" value="CheB_Rec"/>
    <property type="match status" value="1"/>
</dbReference>
<dbReference type="GO" id="GO:0000156">
    <property type="term" value="F:phosphorelay response regulator activity"/>
    <property type="evidence" value="ECO:0007669"/>
    <property type="project" value="InterPro"/>
</dbReference>
<evidence type="ECO:0000259" key="9">
    <source>
        <dbReference type="PROSITE" id="PS50122"/>
    </source>
</evidence>
<evidence type="ECO:0000256" key="3">
    <source>
        <dbReference type="ARBA" id="ARBA00022801"/>
    </source>
</evidence>
<feature type="modified residue" description="4-aspartylphosphate" evidence="5 7">
    <location>
        <position position="57"/>
    </location>
</feature>
<comment type="domain">
    <text evidence="5">Contains a C-terminal catalytic domain, and an N-terminal region which modulates catalytic activity.</text>
</comment>
<evidence type="ECO:0000313" key="11">
    <source>
        <dbReference type="Proteomes" id="UP001147830"/>
    </source>
</evidence>
<gene>
    <name evidence="5" type="primary">cheB</name>
    <name evidence="10" type="ORF">NYR02_00290</name>
</gene>
<dbReference type="Proteomes" id="UP001147830">
    <property type="component" value="Unassembled WGS sequence"/>
</dbReference>
<dbReference type="GO" id="GO:0008984">
    <property type="term" value="F:protein-glutamate methylesterase activity"/>
    <property type="evidence" value="ECO:0007669"/>
    <property type="project" value="UniProtKB-UniRule"/>
</dbReference>
<feature type="active site" evidence="5 6">
    <location>
        <position position="192"/>
    </location>
</feature>
<proteinExistence type="inferred from homology"/>
<comment type="similarity">
    <text evidence="5">Belongs to the CheB family.</text>
</comment>
<comment type="PTM">
    <text evidence="5">Phosphorylated by CheA. Phosphorylation of the N-terminal regulatory domain activates the methylesterase activity.</text>
</comment>
<dbReference type="CDD" id="cd17541">
    <property type="entry name" value="REC_CheB-like"/>
    <property type="match status" value="1"/>
</dbReference>
<keyword evidence="1 5" id="KW-0963">Cytoplasm</keyword>
<evidence type="ECO:0000259" key="8">
    <source>
        <dbReference type="PROSITE" id="PS50110"/>
    </source>
</evidence>
<comment type="catalytic activity">
    <reaction evidence="5">
        <text>L-glutaminyl-[protein] + H2O = L-glutamyl-[protein] + NH4(+)</text>
        <dbReference type="Rhea" id="RHEA:16441"/>
        <dbReference type="Rhea" id="RHEA-COMP:10207"/>
        <dbReference type="Rhea" id="RHEA-COMP:10208"/>
        <dbReference type="ChEBI" id="CHEBI:15377"/>
        <dbReference type="ChEBI" id="CHEBI:28938"/>
        <dbReference type="ChEBI" id="CHEBI:29973"/>
        <dbReference type="ChEBI" id="CHEBI:30011"/>
        <dbReference type="EC" id="3.5.1.44"/>
    </reaction>
</comment>
<reference evidence="10" key="2">
    <citation type="submission" date="2022-08" db="EMBL/GenBank/DDBJ databases">
        <authorList>
            <person name="Dong C."/>
        </authorList>
    </citation>
    <scope>NUCLEOTIDE SEQUENCE</scope>
    <source>
        <strain evidence="10">59MF3M-4</strain>
    </source>
</reference>
<dbReference type="InterPro" id="IPR001789">
    <property type="entry name" value="Sig_transdc_resp-reg_receiver"/>
</dbReference>
<dbReference type="Pfam" id="PF01339">
    <property type="entry name" value="CheB_methylest"/>
    <property type="match status" value="1"/>
</dbReference>
<evidence type="ECO:0000313" key="10">
    <source>
        <dbReference type="EMBL" id="MCT7357461.1"/>
    </source>
</evidence>
<dbReference type="InterPro" id="IPR000673">
    <property type="entry name" value="Sig_transdc_resp-reg_Me-estase"/>
</dbReference>
<dbReference type="GO" id="GO:0005737">
    <property type="term" value="C:cytoplasm"/>
    <property type="evidence" value="ECO:0007669"/>
    <property type="project" value="UniProtKB-SubCell"/>
</dbReference>
<feature type="active site" evidence="5 6">
    <location>
        <position position="166"/>
    </location>
</feature>
<evidence type="ECO:0000256" key="7">
    <source>
        <dbReference type="PROSITE-ProRule" id="PRU00169"/>
    </source>
</evidence>
<name>A0A9X2WC61_9GAMM</name>
<keyword evidence="2 5" id="KW-0145">Chemotaxis</keyword>
<dbReference type="EC" id="3.1.1.61" evidence="5"/>
<feature type="active site" evidence="5 6">
    <location>
        <position position="289"/>
    </location>
</feature>
<dbReference type="Gene3D" id="3.40.50.180">
    <property type="entry name" value="Methylesterase CheB, C-terminal domain"/>
    <property type="match status" value="1"/>
</dbReference>
<dbReference type="InterPro" id="IPR011006">
    <property type="entry name" value="CheY-like_superfamily"/>
</dbReference>
<dbReference type="PANTHER" id="PTHR42872:SF6">
    <property type="entry name" value="PROTEIN-GLUTAMATE METHYLESTERASE_PROTEIN-GLUTAMINE GLUTAMINASE"/>
    <property type="match status" value="1"/>
</dbReference>
<comment type="catalytic activity">
    <reaction evidence="4 5">
        <text>[protein]-L-glutamate 5-O-methyl ester + H2O = L-glutamyl-[protein] + methanol + H(+)</text>
        <dbReference type="Rhea" id="RHEA:23236"/>
        <dbReference type="Rhea" id="RHEA-COMP:10208"/>
        <dbReference type="Rhea" id="RHEA-COMP:10311"/>
        <dbReference type="ChEBI" id="CHEBI:15377"/>
        <dbReference type="ChEBI" id="CHEBI:15378"/>
        <dbReference type="ChEBI" id="CHEBI:17790"/>
        <dbReference type="ChEBI" id="CHEBI:29973"/>
        <dbReference type="ChEBI" id="CHEBI:82795"/>
        <dbReference type="EC" id="3.1.1.61"/>
    </reaction>
</comment>
<dbReference type="RefSeq" id="WP_260974396.1">
    <property type="nucleotide sequence ID" value="NZ_JAOANI010000002.1"/>
</dbReference>
<dbReference type="EC" id="3.5.1.44" evidence="5"/>
<dbReference type="Gene3D" id="3.40.50.2300">
    <property type="match status" value="1"/>
</dbReference>
<dbReference type="GO" id="GO:0006935">
    <property type="term" value="P:chemotaxis"/>
    <property type="evidence" value="ECO:0007669"/>
    <property type="project" value="UniProtKB-UniRule"/>
</dbReference>
<protein>
    <recommendedName>
        <fullName evidence="5">Protein-glutamate methylesterase/protein-glutamine glutaminase</fullName>
        <ecNumber evidence="5">3.1.1.61</ecNumber>
        <ecNumber evidence="5">3.5.1.44</ecNumber>
    </recommendedName>
</protein>
<dbReference type="SMART" id="SM00448">
    <property type="entry name" value="REC"/>
    <property type="match status" value="1"/>
</dbReference>
<dbReference type="InterPro" id="IPR008248">
    <property type="entry name" value="CheB-like"/>
</dbReference>
<evidence type="ECO:0000256" key="6">
    <source>
        <dbReference type="PROSITE-ProRule" id="PRU00050"/>
    </source>
</evidence>
<dbReference type="NCBIfam" id="NF001965">
    <property type="entry name" value="PRK00742.1"/>
    <property type="match status" value="1"/>
</dbReference>
<reference evidence="10" key="1">
    <citation type="journal article" date="2022" name="Front. Microbiol.">
        <title>Genome-based taxonomic rearrangement of Oceanobacter-related bacteria including the description of Thalassolituus hydrocarbonoclasticus sp. nov. and Thalassolituus pacificus sp. nov. and emended description of the genus Thalassolituus.</title>
        <authorList>
            <person name="Dong C."/>
            <person name="Wei L."/>
            <person name="Wang J."/>
            <person name="Lai Q."/>
            <person name="Huang Z."/>
            <person name="Shao Z."/>
        </authorList>
    </citation>
    <scope>NUCLEOTIDE SEQUENCE</scope>
    <source>
        <strain evidence="10">59MF3M-4</strain>
    </source>
</reference>
<evidence type="ECO:0000256" key="5">
    <source>
        <dbReference type="HAMAP-Rule" id="MF_00099"/>
    </source>
</evidence>
<evidence type="ECO:0000256" key="2">
    <source>
        <dbReference type="ARBA" id="ARBA00022500"/>
    </source>
</evidence>
<organism evidence="10 11">
    <name type="scientific">Thalassolituus pacificus</name>
    <dbReference type="NCBI Taxonomy" id="2975440"/>
    <lineage>
        <taxon>Bacteria</taxon>
        <taxon>Pseudomonadati</taxon>
        <taxon>Pseudomonadota</taxon>
        <taxon>Gammaproteobacteria</taxon>
        <taxon>Oceanospirillales</taxon>
        <taxon>Oceanospirillaceae</taxon>
        <taxon>Thalassolituus</taxon>
    </lineage>
</organism>
<dbReference type="GO" id="GO:0050568">
    <property type="term" value="F:protein-glutamine glutaminase activity"/>
    <property type="evidence" value="ECO:0007669"/>
    <property type="project" value="UniProtKB-UniRule"/>
</dbReference>
<dbReference type="NCBIfam" id="NF009206">
    <property type="entry name" value="PRK12555.1"/>
    <property type="match status" value="1"/>
</dbReference>
<dbReference type="Pfam" id="PF00072">
    <property type="entry name" value="Response_reg"/>
    <property type="match status" value="1"/>
</dbReference>
<comment type="caution">
    <text evidence="10">The sequence shown here is derived from an EMBL/GenBank/DDBJ whole genome shotgun (WGS) entry which is preliminary data.</text>
</comment>
<keyword evidence="5 7" id="KW-0597">Phosphoprotein</keyword>
<sequence length="345" mass="37885">MREKIRLLIIDDSVLIRKMLKEVFDATDDIEVIGMAADPFIARDKIKQLNPDVLTLDVEMPRMNGLQFLNNLMRLRPMPVVMVSTLTEAGAPATLDALEMGAVDYITKPQAQNEQSFLAFAAALTEKVRMAAHARVQPLRSTKVLRPLPVADTSVNYRRWIAIGSSTGGTEAIRDVLSRLPAHCPPIVITQHIPAVFSASLAMRLDRTLAIEVREACDGLEVRSGRAIIAHGDYHLRFRREGQSYYCVLDQGEKVNRHRPSVDVMFDNLAEVFDCKRLVAVMLTGMGADGAKAMQRLHDAGSYTLAQDEASSVVWGMPKAAVDLGAVDKIAPLGKIAELMLAAAV</sequence>
<dbReference type="PROSITE" id="PS50122">
    <property type="entry name" value="CHEB"/>
    <property type="match status" value="1"/>
</dbReference>
<dbReference type="AlphaFoldDB" id="A0A9X2WC61"/>
<keyword evidence="3 5" id="KW-0378">Hydrolase</keyword>
<feature type="domain" description="CheB-type methylesterase" evidence="9">
    <location>
        <begin position="147"/>
        <end position="345"/>
    </location>
</feature>
<comment type="function">
    <text evidence="5">Involved in chemotaxis. Part of a chemotaxis signal transduction system that modulates chemotaxis in response to various stimuli. Catalyzes the demethylation of specific methylglutamate residues introduced into the chemoreceptors (methyl-accepting chemotaxis proteins or MCP) by CheR. Also mediates the irreversible deamidation of specific glutamine residues to glutamic acid.</text>
</comment>
<evidence type="ECO:0000256" key="4">
    <source>
        <dbReference type="ARBA" id="ARBA00048267"/>
    </source>
</evidence>
<dbReference type="SUPFAM" id="SSF52172">
    <property type="entry name" value="CheY-like"/>
    <property type="match status" value="1"/>
</dbReference>
<dbReference type="PIRSF" id="PIRSF000876">
    <property type="entry name" value="RR_chemtxs_CheB"/>
    <property type="match status" value="1"/>
</dbReference>
<keyword evidence="11" id="KW-1185">Reference proteome</keyword>
<dbReference type="HAMAP" id="MF_00099">
    <property type="entry name" value="CheB_chemtxs"/>
    <property type="match status" value="1"/>
</dbReference>